<keyword evidence="1 6" id="KW-0808">Transferase</keyword>
<dbReference type="InterPro" id="IPR008278">
    <property type="entry name" value="4-PPantetheinyl_Trfase_dom"/>
</dbReference>
<keyword evidence="7" id="KW-1185">Reference proteome</keyword>
<accession>A0A919U2C0</accession>
<reference evidence="6" key="1">
    <citation type="submission" date="2021-01" db="EMBL/GenBank/DDBJ databases">
        <title>Whole genome shotgun sequence of Cellulomonas chitinilytica NBRC 110799.</title>
        <authorList>
            <person name="Komaki H."/>
            <person name="Tamura T."/>
        </authorList>
    </citation>
    <scope>NUCLEOTIDE SEQUENCE</scope>
    <source>
        <strain evidence="6">NBRC 110799</strain>
    </source>
</reference>
<evidence type="ECO:0000256" key="1">
    <source>
        <dbReference type="ARBA" id="ARBA00022679"/>
    </source>
</evidence>
<feature type="binding site" evidence="2">
    <location>
        <position position="147"/>
    </location>
    <ligand>
        <name>CoA</name>
        <dbReference type="ChEBI" id="CHEBI:57287"/>
    </ligand>
</feature>
<feature type="binding site" evidence="2">
    <location>
        <position position="157"/>
    </location>
    <ligand>
        <name>CoA</name>
        <dbReference type="ChEBI" id="CHEBI:57287"/>
    </ligand>
</feature>
<keyword evidence="3" id="KW-0460">Magnesium</keyword>
<feature type="domain" description="4'-phosphopantetheinyl transferase N-terminal" evidence="5">
    <location>
        <begin position="23"/>
        <end position="90"/>
    </location>
</feature>
<keyword evidence="3" id="KW-0479">Metal-binding</keyword>
<evidence type="ECO:0000259" key="4">
    <source>
        <dbReference type="Pfam" id="PF01648"/>
    </source>
</evidence>
<comment type="cofactor">
    <cofactor evidence="3">
        <name>Mg(2+)</name>
        <dbReference type="ChEBI" id="CHEBI:18420"/>
    </cofactor>
</comment>
<feature type="binding site" evidence="2">
    <location>
        <begin position="79"/>
        <end position="80"/>
    </location>
    <ligand>
        <name>CoA</name>
        <dbReference type="ChEBI" id="CHEBI:57287"/>
    </ligand>
</feature>
<dbReference type="Pfam" id="PF17837">
    <property type="entry name" value="4PPT_N"/>
    <property type="match status" value="1"/>
</dbReference>
<dbReference type="PRINTS" id="PR01399">
    <property type="entry name" value="ENTSNTHTASED"/>
</dbReference>
<dbReference type="GO" id="GO:0009239">
    <property type="term" value="P:enterobactin biosynthetic process"/>
    <property type="evidence" value="ECO:0007669"/>
    <property type="project" value="InterPro"/>
</dbReference>
<evidence type="ECO:0000259" key="5">
    <source>
        <dbReference type="Pfam" id="PF17837"/>
    </source>
</evidence>
<sequence>MLPAGIEVEEHVGPPDVAPLFPEEAVAVAGAVPARRAEYAAVRACARTALGRLGLVAGPIPSAPDRAPVWPPGVVGSMTHCDGYRAAAVARSDEWVAVGIDAEVLAPLPDGVGPLVMSETEREALRSVDPARCPDRVLFSAKESVYKVWYPQVRTWLGFEDVDVRLGDGTFVARIGRDGLGVDELHGRWAARGGLVVTAVTLALR</sequence>
<feature type="binding site" evidence="2">
    <location>
        <position position="35"/>
    </location>
    <ligand>
        <name>CoA</name>
        <dbReference type="ChEBI" id="CHEBI:57287"/>
    </ligand>
</feature>
<feature type="binding site" evidence="3">
    <location>
        <position position="102"/>
    </location>
    <ligand>
        <name>Mg(2+)</name>
        <dbReference type="ChEBI" id="CHEBI:18420"/>
    </ligand>
</feature>
<dbReference type="SUPFAM" id="SSF56214">
    <property type="entry name" value="4'-phosphopantetheinyl transferase"/>
    <property type="match status" value="1"/>
</dbReference>
<dbReference type="Pfam" id="PF01648">
    <property type="entry name" value="ACPS"/>
    <property type="match status" value="1"/>
</dbReference>
<dbReference type="InterPro" id="IPR003542">
    <property type="entry name" value="Enbac_synth_compD-like"/>
</dbReference>
<organism evidence="6 7">
    <name type="scientific">Cellulomonas chitinilytica</name>
    <dbReference type="NCBI Taxonomy" id="398759"/>
    <lineage>
        <taxon>Bacteria</taxon>
        <taxon>Bacillati</taxon>
        <taxon>Actinomycetota</taxon>
        <taxon>Actinomycetes</taxon>
        <taxon>Micrococcales</taxon>
        <taxon>Cellulomonadaceae</taxon>
        <taxon>Cellulomonas</taxon>
    </lineage>
</organism>
<dbReference type="GO" id="GO:0009366">
    <property type="term" value="C:enterobactin synthetase complex"/>
    <property type="evidence" value="ECO:0007669"/>
    <property type="project" value="InterPro"/>
</dbReference>
<dbReference type="PANTHER" id="PTHR38096">
    <property type="entry name" value="ENTEROBACTIN SYNTHASE COMPONENT D"/>
    <property type="match status" value="1"/>
</dbReference>
<gene>
    <name evidence="6" type="ORF">Cch01nite_17030</name>
</gene>
<feature type="binding site" evidence="3">
    <location>
        <position position="103"/>
    </location>
    <ligand>
        <name>Mg(2+)</name>
        <dbReference type="ChEBI" id="CHEBI:18420"/>
    </ligand>
</feature>
<dbReference type="GO" id="GO:0008897">
    <property type="term" value="F:holo-[acyl-carrier-protein] synthase activity"/>
    <property type="evidence" value="ECO:0007669"/>
    <property type="project" value="InterPro"/>
</dbReference>
<feature type="binding site" evidence="2">
    <location>
        <position position="43"/>
    </location>
    <ligand>
        <name>CoA</name>
        <dbReference type="ChEBI" id="CHEBI:57287"/>
    </ligand>
</feature>
<proteinExistence type="predicted"/>
<name>A0A919U2C0_9CELL</name>
<feature type="domain" description="4'-phosphopantetheinyl transferase" evidence="4">
    <location>
        <begin position="97"/>
        <end position="169"/>
    </location>
</feature>
<evidence type="ECO:0000256" key="3">
    <source>
        <dbReference type="PIRSR" id="PIRSR603542-2"/>
    </source>
</evidence>
<dbReference type="InterPro" id="IPR037143">
    <property type="entry name" value="4-PPantetheinyl_Trfase_dom_sf"/>
</dbReference>
<protein>
    <submittedName>
        <fullName evidence="6">4'-phosphopantetheinyl transferase</fullName>
    </submittedName>
</protein>
<dbReference type="GO" id="GO:0005886">
    <property type="term" value="C:plasma membrane"/>
    <property type="evidence" value="ECO:0007669"/>
    <property type="project" value="TreeGrafter"/>
</dbReference>
<evidence type="ECO:0000313" key="7">
    <source>
        <dbReference type="Proteomes" id="UP000632740"/>
    </source>
</evidence>
<dbReference type="InterPro" id="IPR041354">
    <property type="entry name" value="4PPT_N"/>
</dbReference>
<dbReference type="EMBL" id="BONK01000005">
    <property type="protein sequence ID" value="GIG20979.1"/>
    <property type="molecule type" value="Genomic_DNA"/>
</dbReference>
<dbReference type="Proteomes" id="UP000632740">
    <property type="component" value="Unassembled WGS sequence"/>
</dbReference>
<dbReference type="PANTHER" id="PTHR38096:SF1">
    <property type="entry name" value="ENTEROBACTIN SYNTHASE COMPONENT D"/>
    <property type="match status" value="1"/>
</dbReference>
<feature type="binding site" evidence="2">
    <location>
        <position position="101"/>
    </location>
    <ligand>
        <name>CoA</name>
        <dbReference type="ChEBI" id="CHEBI:57287"/>
    </ligand>
</feature>
<dbReference type="GO" id="GO:0000287">
    <property type="term" value="F:magnesium ion binding"/>
    <property type="evidence" value="ECO:0007669"/>
    <property type="project" value="InterPro"/>
</dbReference>
<evidence type="ECO:0000313" key="6">
    <source>
        <dbReference type="EMBL" id="GIG20979.1"/>
    </source>
</evidence>
<feature type="binding site" evidence="3">
    <location>
        <position position="101"/>
    </location>
    <ligand>
        <name>Mg(2+)</name>
        <dbReference type="ChEBI" id="CHEBI:18420"/>
    </ligand>
</feature>
<feature type="binding site" evidence="2">
    <location>
        <position position="143"/>
    </location>
    <ligand>
        <name>CoA</name>
        <dbReference type="ChEBI" id="CHEBI:57287"/>
    </ligand>
</feature>
<evidence type="ECO:0000256" key="2">
    <source>
        <dbReference type="PIRSR" id="PIRSR603542-1"/>
    </source>
</evidence>
<dbReference type="AlphaFoldDB" id="A0A919U2C0"/>
<comment type="caution">
    <text evidence="6">The sequence shown here is derived from an EMBL/GenBank/DDBJ whole genome shotgun (WGS) entry which is preliminary data.</text>
</comment>